<dbReference type="PATRIC" id="fig|1393034.3.peg.503"/>
<evidence type="ECO:0000313" key="2">
    <source>
        <dbReference type="EMBL" id="KXB35156.1"/>
    </source>
</evidence>
<dbReference type="Pfam" id="PF03960">
    <property type="entry name" value="ArsC"/>
    <property type="match status" value="1"/>
</dbReference>
<dbReference type="PANTHER" id="PTHR30041">
    <property type="entry name" value="ARSENATE REDUCTASE"/>
    <property type="match status" value="1"/>
</dbReference>
<keyword evidence="3" id="KW-1185">Reference proteome</keyword>
<dbReference type="PANTHER" id="PTHR30041:SF8">
    <property type="entry name" value="PROTEIN YFFB"/>
    <property type="match status" value="1"/>
</dbReference>
<dbReference type="STRING" id="1393034.HMPREF3192_00521"/>
<dbReference type="PROSITE" id="PS51353">
    <property type="entry name" value="ARSC"/>
    <property type="match status" value="1"/>
</dbReference>
<dbReference type="AlphaFoldDB" id="A0A133XW48"/>
<evidence type="ECO:0000313" key="3">
    <source>
        <dbReference type="Proteomes" id="UP000070675"/>
    </source>
</evidence>
<organism evidence="2 3">
    <name type="scientific">Atopobium deltae</name>
    <dbReference type="NCBI Taxonomy" id="1393034"/>
    <lineage>
        <taxon>Bacteria</taxon>
        <taxon>Bacillati</taxon>
        <taxon>Actinomycetota</taxon>
        <taxon>Coriobacteriia</taxon>
        <taxon>Coriobacteriales</taxon>
        <taxon>Atopobiaceae</taxon>
        <taxon>Atopobium</taxon>
    </lineage>
</organism>
<dbReference type="SUPFAM" id="SSF52833">
    <property type="entry name" value="Thioredoxin-like"/>
    <property type="match status" value="1"/>
</dbReference>
<name>A0A133XW48_9ACTN</name>
<dbReference type="Proteomes" id="UP000070675">
    <property type="component" value="Unassembled WGS sequence"/>
</dbReference>
<comment type="similarity">
    <text evidence="1">Belongs to the ArsC family.</text>
</comment>
<dbReference type="InterPro" id="IPR036249">
    <property type="entry name" value="Thioredoxin-like_sf"/>
</dbReference>
<protein>
    <submittedName>
        <fullName evidence="2">ArsC family protein</fullName>
    </submittedName>
</protein>
<dbReference type="InterPro" id="IPR006660">
    <property type="entry name" value="Arsenate_reductase-like"/>
</dbReference>
<reference evidence="3" key="1">
    <citation type="submission" date="2016-01" db="EMBL/GenBank/DDBJ databases">
        <authorList>
            <person name="Mitreva M."/>
            <person name="Pepin K.H."/>
            <person name="Mihindukulasuriya K.A."/>
            <person name="Fulton R."/>
            <person name="Fronick C."/>
            <person name="O'Laughlin M."/>
            <person name="Miner T."/>
            <person name="Herter B."/>
            <person name="Rosa B.A."/>
            <person name="Cordes M."/>
            <person name="Tomlinson C."/>
            <person name="Wollam A."/>
            <person name="Palsikar V.B."/>
            <person name="Mardis E.R."/>
            <person name="Wilson R.K."/>
        </authorList>
    </citation>
    <scope>NUCLEOTIDE SEQUENCE [LARGE SCALE GENOMIC DNA]</scope>
    <source>
        <strain evidence="3">DNF00019</strain>
    </source>
</reference>
<accession>A0A133XW48</accession>
<proteinExistence type="inferred from homology"/>
<evidence type="ECO:0000256" key="1">
    <source>
        <dbReference type="PROSITE-ProRule" id="PRU01282"/>
    </source>
</evidence>
<dbReference type="EMBL" id="LSCR01000006">
    <property type="protein sequence ID" value="KXB35156.1"/>
    <property type="molecule type" value="Genomic_DNA"/>
</dbReference>
<gene>
    <name evidence="2" type="ORF">HMPREF3192_00521</name>
</gene>
<comment type="caution">
    <text evidence="2">The sequence shown here is derived from an EMBL/GenBank/DDBJ whole genome shotgun (WGS) entry which is preliminary data.</text>
</comment>
<dbReference type="Gene3D" id="3.40.30.10">
    <property type="entry name" value="Glutaredoxin"/>
    <property type="match status" value="1"/>
</dbReference>
<sequence length="93" mass="10889">MVYEDRDITKDNPTVEELTNWYTKSDKELKRFFNTSGVLYRELGLKDKLLTLTEKQQIELLASDGKLVKRPLVILDNAILIGFKQEEWEDALL</sequence>